<dbReference type="InterPro" id="IPR025110">
    <property type="entry name" value="AMP-bd_C"/>
</dbReference>
<dbReference type="InterPro" id="IPR042099">
    <property type="entry name" value="ANL_N_sf"/>
</dbReference>
<dbReference type="Gene3D" id="3.30.300.30">
    <property type="match status" value="1"/>
</dbReference>
<dbReference type="EMBL" id="ML736205">
    <property type="protein sequence ID" value="KAE8378625.1"/>
    <property type="molecule type" value="Genomic_DNA"/>
</dbReference>
<feature type="domain" description="AMP-binding enzyme C-terminal" evidence="3">
    <location>
        <begin position="446"/>
        <end position="525"/>
    </location>
</feature>
<feature type="domain" description="AMP-dependent synthetase/ligase" evidence="2">
    <location>
        <begin position="28"/>
        <end position="394"/>
    </location>
</feature>
<evidence type="ECO:0000256" key="1">
    <source>
        <dbReference type="ARBA" id="ARBA00006432"/>
    </source>
</evidence>
<dbReference type="Pfam" id="PF13193">
    <property type="entry name" value="AMP-binding_C"/>
    <property type="match status" value="1"/>
</dbReference>
<dbReference type="FunFam" id="3.30.300.30:FF:000007">
    <property type="entry name" value="4-coumarate--CoA ligase 2"/>
    <property type="match status" value="1"/>
</dbReference>
<dbReference type="GO" id="GO:0019748">
    <property type="term" value="P:secondary metabolic process"/>
    <property type="evidence" value="ECO:0007669"/>
    <property type="project" value="TreeGrafter"/>
</dbReference>
<dbReference type="Proteomes" id="UP000326198">
    <property type="component" value="Unassembled WGS sequence"/>
</dbReference>
<sequence length="547" mass="60557">MIFEPSSRVPLPTTDVLSYIFSDPPYDHDRPVYVDAGDTSRSISYNQARVIVRKLIAGLRAWGVQRGDCVAIHSFNDIYYSMLVLAINGAGGVFTGTNPAYTPMELAHHIRASQAKFIISEPEIIAPIQAAMKDTGIPESNLLVFNVKDQTVPVGLKSWQGLLSAGEEDWVRFDDLKTCEETAAARLFSSGTTGLPKATTLTHRNFIAQHELVFEIVKRPYQIRRLMALPMFHAAAAPSTHWSPLKGGQVVHVMRRFDLMGFVSNVEKFQITDLQMVPPIAVALVMSPEVQARPYLKSIRVALCGAAPLSKEVQAKLQVMLAKDAPCTQVWGMTETCCIATQFRYHEQDDTGSVGRLLPNIEAKLVDDQGNNISAYGVRGEICVRGPTVTPGYFNNPEANAASFDQDGWYHTGDIAYCDQDTLKWYIVDRKKELIKVRGFQVAPPELEAVLLSHPLIVDAAVIGLRDVLPDSELPRAYVTRRPGVGDKLTEKEVQEYVAERLAKYKALTGGVRFLDAIPKNASGKILKRLLREQAQKEVQAGLQPKL</sequence>
<dbReference type="Pfam" id="PF00501">
    <property type="entry name" value="AMP-binding"/>
    <property type="match status" value="1"/>
</dbReference>
<evidence type="ECO:0000259" key="2">
    <source>
        <dbReference type="Pfam" id="PF00501"/>
    </source>
</evidence>
<evidence type="ECO:0000313" key="5">
    <source>
        <dbReference type="Proteomes" id="UP000326198"/>
    </source>
</evidence>
<proteinExistence type="inferred from homology"/>
<protein>
    <recommendedName>
        <fullName evidence="6">AMP-binding enzyme</fullName>
    </recommendedName>
</protein>
<name>A0A5N7BA35_9EURO</name>
<comment type="similarity">
    <text evidence="1">Belongs to the ATP-dependent AMP-binding enzyme family.</text>
</comment>
<keyword evidence="5" id="KW-1185">Reference proteome</keyword>
<dbReference type="AlphaFoldDB" id="A0A5N7BA35"/>
<dbReference type="InterPro" id="IPR000873">
    <property type="entry name" value="AMP-dep_synth/lig_dom"/>
</dbReference>
<organism evidence="4 5">
    <name type="scientific">Aspergillus bertholletiae</name>
    <dbReference type="NCBI Taxonomy" id="1226010"/>
    <lineage>
        <taxon>Eukaryota</taxon>
        <taxon>Fungi</taxon>
        <taxon>Dikarya</taxon>
        <taxon>Ascomycota</taxon>
        <taxon>Pezizomycotina</taxon>
        <taxon>Eurotiomycetes</taxon>
        <taxon>Eurotiomycetidae</taxon>
        <taxon>Eurotiales</taxon>
        <taxon>Aspergillaceae</taxon>
        <taxon>Aspergillus</taxon>
        <taxon>Aspergillus subgen. Circumdati</taxon>
    </lineage>
</organism>
<evidence type="ECO:0000259" key="3">
    <source>
        <dbReference type="Pfam" id="PF13193"/>
    </source>
</evidence>
<dbReference type="InterPro" id="IPR045851">
    <property type="entry name" value="AMP-bd_C_sf"/>
</dbReference>
<dbReference type="PANTHER" id="PTHR24096:SF265">
    <property type="entry name" value="ENZYME, PUTATIVE (AFU_ORTHOLOGUE AFUA_5G14270)-RELATED"/>
    <property type="match status" value="1"/>
</dbReference>
<reference evidence="4 5" key="1">
    <citation type="submission" date="2019-04" db="EMBL/GenBank/DDBJ databases">
        <title>Friends and foes A comparative genomics studyof 23 Aspergillus species from section Flavi.</title>
        <authorList>
            <consortium name="DOE Joint Genome Institute"/>
            <person name="Kjaerbolling I."/>
            <person name="Vesth T."/>
            <person name="Frisvad J.C."/>
            <person name="Nybo J.L."/>
            <person name="Theobald S."/>
            <person name="Kildgaard S."/>
            <person name="Isbrandt T."/>
            <person name="Kuo A."/>
            <person name="Sato A."/>
            <person name="Lyhne E.K."/>
            <person name="Kogle M.E."/>
            <person name="Wiebenga A."/>
            <person name="Kun R.S."/>
            <person name="Lubbers R.J."/>
            <person name="Makela M.R."/>
            <person name="Barry K."/>
            <person name="Chovatia M."/>
            <person name="Clum A."/>
            <person name="Daum C."/>
            <person name="Haridas S."/>
            <person name="He G."/>
            <person name="LaButti K."/>
            <person name="Lipzen A."/>
            <person name="Mondo S."/>
            <person name="Riley R."/>
            <person name="Salamov A."/>
            <person name="Simmons B.A."/>
            <person name="Magnuson J.K."/>
            <person name="Henrissat B."/>
            <person name="Mortensen U.H."/>
            <person name="Larsen T.O."/>
            <person name="Devries R.P."/>
            <person name="Grigoriev I.V."/>
            <person name="Machida M."/>
            <person name="Baker S.E."/>
            <person name="Andersen M.R."/>
        </authorList>
    </citation>
    <scope>NUCLEOTIDE SEQUENCE [LARGE SCALE GENOMIC DNA]</scope>
    <source>
        <strain evidence="4 5">IBT 29228</strain>
    </source>
</reference>
<dbReference type="CDD" id="cd05911">
    <property type="entry name" value="Firefly_Luc_like"/>
    <property type="match status" value="1"/>
</dbReference>
<dbReference type="OrthoDB" id="6509636at2759"/>
<dbReference type="PANTHER" id="PTHR24096">
    <property type="entry name" value="LONG-CHAIN-FATTY-ACID--COA LIGASE"/>
    <property type="match status" value="1"/>
</dbReference>
<evidence type="ECO:0008006" key="6">
    <source>
        <dbReference type="Google" id="ProtNLM"/>
    </source>
</evidence>
<accession>A0A5N7BA35</accession>
<dbReference type="SUPFAM" id="SSF56801">
    <property type="entry name" value="Acetyl-CoA synthetase-like"/>
    <property type="match status" value="1"/>
</dbReference>
<dbReference type="Gene3D" id="3.40.50.12780">
    <property type="entry name" value="N-terminal domain of ligase-like"/>
    <property type="match status" value="1"/>
</dbReference>
<gene>
    <name evidence="4" type="ORF">BDV26DRAFT_292023</name>
</gene>
<evidence type="ECO:0000313" key="4">
    <source>
        <dbReference type="EMBL" id="KAE8378625.1"/>
    </source>
</evidence>
<dbReference type="GO" id="GO:0016405">
    <property type="term" value="F:CoA-ligase activity"/>
    <property type="evidence" value="ECO:0007669"/>
    <property type="project" value="TreeGrafter"/>
</dbReference>